<evidence type="ECO:0000256" key="8">
    <source>
        <dbReference type="ARBA" id="ARBA00029745"/>
    </source>
</evidence>
<sequence>MIAIQIQREAFDPGALQADLEALGGGGVATFTGVVRGEGGLSELVLEHHAAMTTKAVRAIADRAAARWTLLGLTIVHRHGSLVPGDRIVFVGVAARHRGPALEACAFLIDWLKTHAPFWKRETFADGTTRWVEPRAEDDAAAARWGG</sequence>
<comment type="function">
    <text evidence="6">Converts molybdopterin precursor Z into molybdopterin. This requires the incorporation of two sulfur atoms into precursor Z to generate a dithiolene group. The sulfur is provided by MoaD.</text>
</comment>
<comment type="caution">
    <text evidence="13">The sequence shown here is derived from an EMBL/GenBank/DDBJ whole genome shotgun (WGS) entry which is preliminary data.</text>
</comment>
<dbReference type="Pfam" id="PF02391">
    <property type="entry name" value="MoaE"/>
    <property type="match status" value="1"/>
</dbReference>
<evidence type="ECO:0000256" key="2">
    <source>
        <dbReference type="ARBA" id="ARBA00005426"/>
    </source>
</evidence>
<evidence type="ECO:0000256" key="7">
    <source>
        <dbReference type="ARBA" id="ARBA00026066"/>
    </source>
</evidence>
<dbReference type="InterPro" id="IPR003448">
    <property type="entry name" value="Mopterin_biosynth_MoaE"/>
</dbReference>
<dbReference type="Gene3D" id="3.90.1170.40">
    <property type="entry name" value="Molybdopterin biosynthesis MoaE subunit"/>
    <property type="match status" value="1"/>
</dbReference>
<keyword evidence="14" id="KW-1185">Reference proteome</keyword>
<dbReference type="EMBL" id="JAAOZC010000006">
    <property type="protein sequence ID" value="NIJ08850.1"/>
    <property type="molecule type" value="Genomic_DNA"/>
</dbReference>
<evidence type="ECO:0000256" key="5">
    <source>
        <dbReference type="ARBA" id="ARBA00023150"/>
    </source>
</evidence>
<name>A0ABX0TWT6_9SPHN</name>
<evidence type="ECO:0000256" key="3">
    <source>
        <dbReference type="ARBA" id="ARBA00011950"/>
    </source>
</evidence>
<evidence type="ECO:0000313" key="13">
    <source>
        <dbReference type="EMBL" id="NIJ08850.1"/>
    </source>
</evidence>
<comment type="catalytic activity">
    <reaction evidence="12">
        <text>2 [molybdopterin-synthase sulfur-carrier protein]-C-terminal-Gly-aminoethanethioate + cyclic pyranopterin phosphate + H2O = molybdopterin + 2 [molybdopterin-synthase sulfur-carrier protein]-C-terminal Gly-Gly + 2 H(+)</text>
        <dbReference type="Rhea" id="RHEA:26333"/>
        <dbReference type="Rhea" id="RHEA-COMP:12202"/>
        <dbReference type="Rhea" id="RHEA-COMP:19907"/>
        <dbReference type="ChEBI" id="CHEBI:15377"/>
        <dbReference type="ChEBI" id="CHEBI:15378"/>
        <dbReference type="ChEBI" id="CHEBI:58698"/>
        <dbReference type="ChEBI" id="CHEBI:59648"/>
        <dbReference type="ChEBI" id="CHEBI:90778"/>
        <dbReference type="ChEBI" id="CHEBI:232372"/>
        <dbReference type="EC" id="2.8.1.12"/>
    </reaction>
</comment>
<evidence type="ECO:0000256" key="12">
    <source>
        <dbReference type="ARBA" id="ARBA00049878"/>
    </source>
</evidence>
<comment type="subunit">
    <text evidence="7">Heterotetramer of 2 MoaD subunits and 2 MoaE subunits. Also stable as homodimer. The enzyme changes between these two forms during catalysis.</text>
</comment>
<evidence type="ECO:0000256" key="6">
    <source>
        <dbReference type="ARBA" id="ARBA00025448"/>
    </source>
</evidence>
<evidence type="ECO:0000256" key="9">
    <source>
        <dbReference type="ARBA" id="ARBA00030407"/>
    </source>
</evidence>
<evidence type="ECO:0000256" key="1">
    <source>
        <dbReference type="ARBA" id="ARBA00005046"/>
    </source>
</evidence>
<dbReference type="InterPro" id="IPR036563">
    <property type="entry name" value="MoaE_sf"/>
</dbReference>
<reference evidence="13 14" key="1">
    <citation type="submission" date="2020-03" db="EMBL/GenBank/DDBJ databases">
        <title>Genomic Encyclopedia of Type Strains, Phase III (KMG-III): the genomes of soil and plant-associated and newly described type strains.</title>
        <authorList>
            <person name="Whitman W."/>
        </authorList>
    </citation>
    <scope>NUCLEOTIDE SEQUENCE [LARGE SCALE GENOMIC DNA]</scope>
    <source>
        <strain evidence="13 14">CECT 8804</strain>
    </source>
</reference>
<evidence type="ECO:0000256" key="4">
    <source>
        <dbReference type="ARBA" id="ARBA00013858"/>
    </source>
</evidence>
<evidence type="ECO:0000256" key="11">
    <source>
        <dbReference type="ARBA" id="ARBA00032474"/>
    </source>
</evidence>
<evidence type="ECO:0000256" key="10">
    <source>
        <dbReference type="ARBA" id="ARBA00030781"/>
    </source>
</evidence>
<dbReference type="EC" id="2.8.1.12" evidence="3"/>
<organism evidence="13 14">
    <name type="scientific">Sphingomonas vulcanisoli</name>
    <dbReference type="NCBI Taxonomy" id="1658060"/>
    <lineage>
        <taxon>Bacteria</taxon>
        <taxon>Pseudomonadati</taxon>
        <taxon>Pseudomonadota</taxon>
        <taxon>Alphaproteobacteria</taxon>
        <taxon>Sphingomonadales</taxon>
        <taxon>Sphingomonadaceae</taxon>
        <taxon>Sphingomonas</taxon>
    </lineage>
</organism>
<dbReference type="CDD" id="cd00756">
    <property type="entry name" value="MoaE"/>
    <property type="match status" value="1"/>
</dbReference>
<comment type="similarity">
    <text evidence="2">Belongs to the MoaE family.</text>
</comment>
<accession>A0ABX0TWT6</accession>
<comment type="pathway">
    <text evidence="1">Cofactor biosynthesis; molybdopterin biosynthesis.</text>
</comment>
<dbReference type="SUPFAM" id="SSF54690">
    <property type="entry name" value="Molybdopterin synthase subunit MoaE"/>
    <property type="match status" value="1"/>
</dbReference>
<evidence type="ECO:0000313" key="14">
    <source>
        <dbReference type="Proteomes" id="UP000727456"/>
    </source>
</evidence>
<dbReference type="RefSeq" id="WP_167073904.1">
    <property type="nucleotide sequence ID" value="NZ_JAAOZC010000006.1"/>
</dbReference>
<keyword evidence="5" id="KW-0501">Molybdenum cofactor biosynthesis</keyword>
<proteinExistence type="inferred from homology"/>
<dbReference type="GO" id="GO:0030366">
    <property type="term" value="F:molybdopterin synthase activity"/>
    <property type="evidence" value="ECO:0007669"/>
    <property type="project" value="UniProtKB-EC"/>
</dbReference>
<keyword evidence="13" id="KW-0808">Transferase</keyword>
<dbReference type="Proteomes" id="UP000727456">
    <property type="component" value="Unassembled WGS sequence"/>
</dbReference>
<dbReference type="PANTHER" id="PTHR23404">
    <property type="entry name" value="MOLYBDOPTERIN SYNTHASE RELATED"/>
    <property type="match status" value="1"/>
</dbReference>
<protein>
    <recommendedName>
        <fullName evidence="4">Molybdopterin synthase catalytic subunit</fullName>
        <ecNumber evidence="3">2.8.1.12</ecNumber>
    </recommendedName>
    <alternativeName>
        <fullName evidence="10">MPT synthase subunit 2</fullName>
    </alternativeName>
    <alternativeName>
        <fullName evidence="8">Molybdenum cofactor biosynthesis protein E</fullName>
    </alternativeName>
    <alternativeName>
        <fullName evidence="9">Molybdopterin-converting factor large subunit</fullName>
    </alternativeName>
    <alternativeName>
        <fullName evidence="11">Molybdopterin-converting factor subunit 2</fullName>
    </alternativeName>
</protein>
<gene>
    <name evidence="13" type="ORF">FHS31_002474</name>
</gene>